<dbReference type="Proteomes" id="UP000680038">
    <property type="component" value="Unassembled WGS sequence"/>
</dbReference>
<dbReference type="AlphaFoldDB" id="A0A916NDH8"/>
<proteinExistence type="predicted"/>
<protein>
    <submittedName>
        <fullName evidence="2">Uncharacterized protein</fullName>
    </submittedName>
</protein>
<feature type="transmembrane region" description="Helical" evidence="1">
    <location>
        <begin position="52"/>
        <end position="71"/>
    </location>
</feature>
<evidence type="ECO:0000256" key="1">
    <source>
        <dbReference type="SAM" id="Phobius"/>
    </source>
</evidence>
<organism evidence="2 3">
    <name type="scientific">Dyadobacter helix</name>
    <dbReference type="NCBI Taxonomy" id="2822344"/>
    <lineage>
        <taxon>Bacteria</taxon>
        <taxon>Pseudomonadati</taxon>
        <taxon>Bacteroidota</taxon>
        <taxon>Cytophagia</taxon>
        <taxon>Cytophagales</taxon>
        <taxon>Spirosomataceae</taxon>
        <taxon>Dyadobacter</taxon>
    </lineage>
</organism>
<gene>
    <name evidence="2" type="ORF">DYBT9275_04246</name>
</gene>
<accession>A0A916NDH8</accession>
<evidence type="ECO:0000313" key="2">
    <source>
        <dbReference type="EMBL" id="CAG5008344.1"/>
    </source>
</evidence>
<keyword evidence="1" id="KW-0472">Membrane</keyword>
<keyword evidence="1" id="KW-0812">Transmembrane</keyword>
<dbReference type="EMBL" id="CAJRAF010000002">
    <property type="protein sequence ID" value="CAG5008344.1"/>
    <property type="molecule type" value="Genomic_DNA"/>
</dbReference>
<comment type="caution">
    <text evidence="2">The sequence shown here is derived from an EMBL/GenBank/DDBJ whole genome shotgun (WGS) entry which is preliminary data.</text>
</comment>
<keyword evidence="1" id="KW-1133">Transmembrane helix</keyword>
<name>A0A916NDH8_9BACT</name>
<evidence type="ECO:0000313" key="3">
    <source>
        <dbReference type="Proteomes" id="UP000680038"/>
    </source>
</evidence>
<reference evidence="2" key="1">
    <citation type="submission" date="2021-04" db="EMBL/GenBank/DDBJ databases">
        <authorList>
            <person name="Rodrigo-Torres L."/>
            <person name="Arahal R. D."/>
            <person name="Lucena T."/>
        </authorList>
    </citation>
    <scope>NUCLEOTIDE SEQUENCE</scope>
    <source>
        <strain evidence="2">CECT 9275</strain>
    </source>
</reference>
<keyword evidence="3" id="KW-1185">Reference proteome</keyword>
<sequence>MVLWVLNGFFQSMARALARKVIPTDGTKAVGNIALQAPFMPLGDLYIAPKPVPALICLLSVGIVSFVEKNIRIPFTVTKRRN</sequence>